<feature type="transmembrane region" description="Helical" evidence="6">
    <location>
        <begin position="369"/>
        <end position="392"/>
    </location>
</feature>
<feature type="transmembrane region" description="Helical" evidence="6">
    <location>
        <begin position="234"/>
        <end position="254"/>
    </location>
</feature>
<evidence type="ECO:0000256" key="1">
    <source>
        <dbReference type="ARBA" id="ARBA00004651"/>
    </source>
</evidence>
<organism evidence="7 8">
    <name type="scientific">Nocardioides faecalis</name>
    <dbReference type="NCBI Taxonomy" id="2803858"/>
    <lineage>
        <taxon>Bacteria</taxon>
        <taxon>Bacillati</taxon>
        <taxon>Actinomycetota</taxon>
        <taxon>Actinomycetes</taxon>
        <taxon>Propionibacteriales</taxon>
        <taxon>Nocardioidaceae</taxon>
        <taxon>Nocardioides</taxon>
    </lineage>
</organism>
<keyword evidence="5 6" id="KW-0472">Membrane</keyword>
<feature type="transmembrane region" description="Helical" evidence="6">
    <location>
        <begin position="182"/>
        <end position="204"/>
    </location>
</feature>
<evidence type="ECO:0008006" key="9">
    <source>
        <dbReference type="Google" id="ProtNLM"/>
    </source>
</evidence>
<evidence type="ECO:0000256" key="2">
    <source>
        <dbReference type="ARBA" id="ARBA00022475"/>
    </source>
</evidence>
<dbReference type="EMBL" id="JAERTX010000001">
    <property type="protein sequence ID" value="MBM9458383.1"/>
    <property type="molecule type" value="Genomic_DNA"/>
</dbReference>
<feature type="transmembrane region" description="Helical" evidence="6">
    <location>
        <begin position="398"/>
        <end position="416"/>
    </location>
</feature>
<feature type="transmembrane region" description="Helical" evidence="6">
    <location>
        <begin position="20"/>
        <end position="40"/>
    </location>
</feature>
<feature type="transmembrane region" description="Helical" evidence="6">
    <location>
        <begin position="46"/>
        <end position="73"/>
    </location>
</feature>
<dbReference type="RefSeq" id="WP_205289694.1">
    <property type="nucleotide sequence ID" value="NZ_CP074406.1"/>
</dbReference>
<keyword evidence="4 6" id="KW-1133">Transmembrane helix</keyword>
<sequence length="435" mass="44517">MREFLLRLQRVFAGKSGDFFVALALQISGAGLAYLSQVALARTAGASGFGLLSLVVSVSAVVGLVITLGMGALGLRLLPAWVRDGEGAMARQFLVLAYALTIALASLVGAGVVAVGASIAWGAATALGVTLLVTVTALVSLGGDFGRGIGAFASAYGAALVLRPAVAMLTLGVLAWAGVAGFGAGLSALVVGGWVAVVVQVGVIRRRLARLGGRGRVGRGNSVGWLRMAPSYMIANLLVLFLLQVDILVCSVVLESRDLGYYSSAVRTLAVISVVSGAIVSVAAPRFALASGDRIQLEREVRIVARWQFALVCGVAVPLFVAAPWVLGLFGSGFASAEWAMRLMVIGQVVNAAFGPSGTVLVYSGFPRVVSGGTLVCVFMAALACFFGASMWGLTGAAGGYATGTVTGGVILWWLARSRVSVDTGVWNRAVSSSD</sequence>
<keyword evidence="2" id="KW-1003">Cell membrane</keyword>
<keyword evidence="8" id="KW-1185">Reference proteome</keyword>
<feature type="transmembrane region" description="Helical" evidence="6">
    <location>
        <begin position="119"/>
        <end position="141"/>
    </location>
</feature>
<evidence type="ECO:0000256" key="4">
    <source>
        <dbReference type="ARBA" id="ARBA00022989"/>
    </source>
</evidence>
<reference evidence="7" key="1">
    <citation type="submission" date="2021-01" db="EMBL/GenBank/DDBJ databases">
        <title>Novel species in genus Nocardioides.</title>
        <authorList>
            <person name="Zhang G."/>
        </authorList>
    </citation>
    <scope>NUCLEOTIDE SEQUENCE</scope>
    <source>
        <strain evidence="7">Zg-536</strain>
    </source>
</reference>
<evidence type="ECO:0000313" key="8">
    <source>
        <dbReference type="Proteomes" id="UP000663791"/>
    </source>
</evidence>
<dbReference type="Proteomes" id="UP000663791">
    <property type="component" value="Unassembled WGS sequence"/>
</dbReference>
<evidence type="ECO:0000256" key="3">
    <source>
        <dbReference type="ARBA" id="ARBA00022692"/>
    </source>
</evidence>
<dbReference type="PANTHER" id="PTHR30250">
    <property type="entry name" value="PST FAMILY PREDICTED COLANIC ACID TRANSPORTER"/>
    <property type="match status" value="1"/>
</dbReference>
<feature type="transmembrane region" description="Helical" evidence="6">
    <location>
        <begin position="309"/>
        <end position="327"/>
    </location>
</feature>
<comment type="caution">
    <text evidence="7">The sequence shown here is derived from an EMBL/GenBank/DDBJ whole genome shotgun (WGS) entry which is preliminary data.</text>
</comment>
<proteinExistence type="predicted"/>
<feature type="transmembrane region" description="Helical" evidence="6">
    <location>
        <begin position="153"/>
        <end position="176"/>
    </location>
</feature>
<feature type="transmembrane region" description="Helical" evidence="6">
    <location>
        <begin position="93"/>
        <end position="113"/>
    </location>
</feature>
<gene>
    <name evidence="7" type="ORF">JK386_00525</name>
</gene>
<evidence type="ECO:0000313" key="7">
    <source>
        <dbReference type="EMBL" id="MBM9458383.1"/>
    </source>
</evidence>
<dbReference type="InterPro" id="IPR050833">
    <property type="entry name" value="Poly_Biosynth_Transport"/>
</dbReference>
<keyword evidence="3 6" id="KW-0812">Transmembrane</keyword>
<accession>A0A939BWG6</accession>
<name>A0A939BWG6_9ACTN</name>
<evidence type="ECO:0000256" key="6">
    <source>
        <dbReference type="SAM" id="Phobius"/>
    </source>
</evidence>
<comment type="subcellular location">
    <subcellularLocation>
        <location evidence="1">Cell membrane</location>
        <topology evidence="1">Multi-pass membrane protein</topology>
    </subcellularLocation>
</comment>
<protein>
    <recommendedName>
        <fullName evidence="9">Oligosaccharide flippase family protein</fullName>
    </recommendedName>
</protein>
<evidence type="ECO:0000256" key="5">
    <source>
        <dbReference type="ARBA" id="ARBA00023136"/>
    </source>
</evidence>
<feature type="transmembrane region" description="Helical" evidence="6">
    <location>
        <begin position="266"/>
        <end position="289"/>
    </location>
</feature>
<feature type="transmembrane region" description="Helical" evidence="6">
    <location>
        <begin position="339"/>
        <end position="362"/>
    </location>
</feature>
<dbReference type="PANTHER" id="PTHR30250:SF11">
    <property type="entry name" value="O-ANTIGEN TRANSPORTER-RELATED"/>
    <property type="match status" value="1"/>
</dbReference>
<dbReference type="GO" id="GO:0005886">
    <property type="term" value="C:plasma membrane"/>
    <property type="evidence" value="ECO:0007669"/>
    <property type="project" value="UniProtKB-SubCell"/>
</dbReference>
<dbReference type="AlphaFoldDB" id="A0A939BWG6"/>